<dbReference type="PANTHER" id="PTHR43802:SF1">
    <property type="entry name" value="IP11341P-RELATED"/>
    <property type="match status" value="1"/>
</dbReference>
<reference evidence="2" key="1">
    <citation type="submission" date="2022-08" db="EMBL/GenBank/DDBJ databases">
        <authorList>
            <person name="Li F."/>
        </authorList>
    </citation>
    <scope>NUCLEOTIDE SEQUENCE</scope>
    <source>
        <strain evidence="2">MQZ15Z-1</strain>
    </source>
</reference>
<protein>
    <submittedName>
        <fullName evidence="2">Enoyl-CoA hydratase/isomerase family protein</fullName>
    </submittedName>
</protein>
<accession>A0A9X2PEN2</accession>
<dbReference type="Proteomes" id="UP001151088">
    <property type="component" value="Unassembled WGS sequence"/>
</dbReference>
<dbReference type="Gene3D" id="3.90.226.10">
    <property type="entry name" value="2-enoyl-CoA Hydratase, Chain A, domain 1"/>
    <property type="match status" value="1"/>
</dbReference>
<proteinExistence type="inferred from homology"/>
<sequence>MDATQHRQGPVAVSSAADGRLRLLALARPDKSNALDAPSVDALAQAFQAACADSVPVAFTGEGRAFCGGFDFTGIEDQSEGDLLLRFARIELLLNAVAGAPVPSFALVQGAAFGAGADLAAACAYRIGTPRAKFRFPGFRFGVALGTRRLAAVVGTDAARAILLGNRLVGAQEALDIGLLTHLVGEDELVATSRSILDEHAGLSAEATARILRLTATDTGDADLADMVRSLVLPGLHARIEGYRGQHK</sequence>
<dbReference type="EMBL" id="JANTHZ010000002">
    <property type="protein sequence ID" value="MCS0494763.1"/>
    <property type="molecule type" value="Genomic_DNA"/>
</dbReference>
<dbReference type="InterPro" id="IPR001753">
    <property type="entry name" value="Enoyl-CoA_hydra/iso"/>
</dbReference>
<evidence type="ECO:0000256" key="1">
    <source>
        <dbReference type="ARBA" id="ARBA00005254"/>
    </source>
</evidence>
<dbReference type="PANTHER" id="PTHR43802">
    <property type="entry name" value="ENOYL-COA HYDRATASE"/>
    <property type="match status" value="1"/>
</dbReference>
<name>A0A9X2PEN2_9HYPH</name>
<comment type="similarity">
    <text evidence="1">Belongs to the enoyl-CoA hydratase/isomerase family.</text>
</comment>
<gene>
    <name evidence="2" type="ORF">NVS89_06605</name>
</gene>
<dbReference type="GO" id="GO:0003824">
    <property type="term" value="F:catalytic activity"/>
    <property type="evidence" value="ECO:0007669"/>
    <property type="project" value="UniProtKB-ARBA"/>
</dbReference>
<comment type="caution">
    <text evidence="2">The sequence shown here is derived from an EMBL/GenBank/DDBJ whole genome shotgun (WGS) entry which is preliminary data.</text>
</comment>
<dbReference type="AlphaFoldDB" id="A0A9X2PEN2"/>
<dbReference type="RefSeq" id="WP_258731799.1">
    <property type="nucleotide sequence ID" value="NZ_JANTHZ010000002.1"/>
</dbReference>
<dbReference type="InterPro" id="IPR029045">
    <property type="entry name" value="ClpP/crotonase-like_dom_sf"/>
</dbReference>
<evidence type="ECO:0000313" key="2">
    <source>
        <dbReference type="EMBL" id="MCS0494763.1"/>
    </source>
</evidence>
<dbReference type="SUPFAM" id="SSF52096">
    <property type="entry name" value="ClpP/crotonase"/>
    <property type="match status" value="1"/>
</dbReference>
<keyword evidence="3" id="KW-1185">Reference proteome</keyword>
<organism evidence="2 3">
    <name type="scientific">Ancylobacter mangrovi</name>
    <dbReference type="NCBI Taxonomy" id="2972472"/>
    <lineage>
        <taxon>Bacteria</taxon>
        <taxon>Pseudomonadati</taxon>
        <taxon>Pseudomonadota</taxon>
        <taxon>Alphaproteobacteria</taxon>
        <taxon>Hyphomicrobiales</taxon>
        <taxon>Xanthobacteraceae</taxon>
        <taxon>Ancylobacter</taxon>
    </lineage>
</organism>
<dbReference type="Pfam" id="PF00378">
    <property type="entry name" value="ECH_1"/>
    <property type="match status" value="1"/>
</dbReference>
<dbReference type="CDD" id="cd06558">
    <property type="entry name" value="crotonase-like"/>
    <property type="match status" value="1"/>
</dbReference>
<evidence type="ECO:0000313" key="3">
    <source>
        <dbReference type="Proteomes" id="UP001151088"/>
    </source>
</evidence>